<dbReference type="Proteomes" id="UP000020773">
    <property type="component" value="Unassembled WGS sequence"/>
</dbReference>
<dbReference type="EMBL" id="JGDB01000350">
    <property type="protein sequence ID" value="EXY87925.1"/>
    <property type="molecule type" value="Genomic_DNA"/>
</dbReference>
<proteinExistence type="predicted"/>
<organism evidence="1 2">
    <name type="scientific">Bacteroides fragilis str. 3998T(B)3</name>
    <dbReference type="NCBI Taxonomy" id="1339316"/>
    <lineage>
        <taxon>Bacteria</taxon>
        <taxon>Pseudomonadati</taxon>
        <taxon>Bacteroidota</taxon>
        <taxon>Bacteroidia</taxon>
        <taxon>Bacteroidales</taxon>
        <taxon>Bacteroidaceae</taxon>
        <taxon>Bacteroides</taxon>
    </lineage>
</organism>
<dbReference type="AlphaFoldDB" id="A0A015X5R6"/>
<reference evidence="1 2" key="1">
    <citation type="submission" date="2014-02" db="EMBL/GenBank/DDBJ databases">
        <authorList>
            <person name="Sears C."/>
            <person name="Carroll K."/>
            <person name="Sack B.R."/>
            <person name="Qadri F."/>
            <person name="Myers L.L."/>
            <person name="Chung G.-T."/>
            <person name="Escheverria P."/>
            <person name="Fraser C.M."/>
            <person name="Sadzewicz L."/>
            <person name="Shefchek K.A."/>
            <person name="Tallon L."/>
            <person name="Das S.P."/>
            <person name="Daugherty S."/>
            <person name="Mongodin E.F."/>
        </authorList>
    </citation>
    <scope>NUCLEOTIDE SEQUENCE [LARGE SCALE GENOMIC DNA]</scope>
    <source>
        <strain evidence="2">3998T(B)3</strain>
    </source>
</reference>
<feature type="non-terminal residue" evidence="1">
    <location>
        <position position="65"/>
    </location>
</feature>
<evidence type="ECO:0000313" key="1">
    <source>
        <dbReference type="EMBL" id="EXY87925.1"/>
    </source>
</evidence>
<evidence type="ECO:0000313" key="2">
    <source>
        <dbReference type="Proteomes" id="UP000020773"/>
    </source>
</evidence>
<name>A0A015X5R6_BACFG</name>
<sequence>MQVVARIIGGLGNQMFIYATARALALRIDADLILDTQSGYKNDLFKRNFLLDSFCISYRKANCFQ</sequence>
<gene>
    <name evidence="1" type="ORF">M125_5446</name>
</gene>
<comment type="caution">
    <text evidence="1">The sequence shown here is derived from an EMBL/GenBank/DDBJ whole genome shotgun (WGS) entry which is preliminary data.</text>
</comment>
<protein>
    <recommendedName>
        <fullName evidence="3">Alpha-1,2-fucosyltransferase</fullName>
    </recommendedName>
</protein>
<accession>A0A015X5R6</accession>
<evidence type="ECO:0008006" key="3">
    <source>
        <dbReference type="Google" id="ProtNLM"/>
    </source>
</evidence>